<dbReference type="InterPro" id="IPR011249">
    <property type="entry name" value="Metalloenz_LuxS/M16"/>
</dbReference>
<name>A0A183U9X0_TOXCA</name>
<dbReference type="Gene3D" id="3.30.830.10">
    <property type="entry name" value="Metalloenzyme, LuxS/M16 peptidase-like"/>
    <property type="match status" value="1"/>
</dbReference>
<keyword evidence="3" id="KW-1185">Reference proteome</keyword>
<evidence type="ECO:0000313" key="3">
    <source>
        <dbReference type="Proteomes" id="UP000050794"/>
    </source>
</evidence>
<evidence type="ECO:0000313" key="2">
    <source>
        <dbReference type="EMBL" id="VDM34836.1"/>
    </source>
</evidence>
<feature type="domain" description="Peptidase M16 N-terminal" evidence="1">
    <location>
        <begin position="5"/>
        <end position="69"/>
    </location>
</feature>
<evidence type="ECO:0000313" key="4">
    <source>
        <dbReference type="WBParaSite" id="TCNE_0000529001-mRNA-1"/>
    </source>
</evidence>
<evidence type="ECO:0000259" key="1">
    <source>
        <dbReference type="Pfam" id="PF00675"/>
    </source>
</evidence>
<dbReference type="GO" id="GO:0046872">
    <property type="term" value="F:metal ion binding"/>
    <property type="evidence" value="ECO:0007669"/>
    <property type="project" value="InterPro"/>
</dbReference>
<accession>A0A183U9X0</accession>
<proteinExistence type="predicted"/>
<dbReference type="SUPFAM" id="SSF63411">
    <property type="entry name" value="LuxS/MPP-like metallohydrolase"/>
    <property type="match status" value="1"/>
</dbReference>
<reference evidence="2 3" key="2">
    <citation type="submission" date="2018-11" db="EMBL/GenBank/DDBJ databases">
        <authorList>
            <consortium name="Pathogen Informatics"/>
        </authorList>
    </citation>
    <scope>NUCLEOTIDE SEQUENCE [LARGE SCALE GENOMIC DNA]</scope>
</reference>
<gene>
    <name evidence="2" type="ORF">TCNE_LOCUS5290</name>
</gene>
<protein>
    <submittedName>
        <fullName evidence="4">Peptidase_M16 domain-containing protein</fullName>
    </submittedName>
</protein>
<dbReference type="WBParaSite" id="TCNE_0000529001-mRNA-1">
    <property type="protein sequence ID" value="TCNE_0000529001-mRNA-1"/>
    <property type="gene ID" value="TCNE_0000529001"/>
</dbReference>
<reference evidence="4" key="1">
    <citation type="submission" date="2016-06" db="UniProtKB">
        <authorList>
            <consortium name="WormBaseParasite"/>
        </authorList>
    </citation>
    <scope>IDENTIFICATION</scope>
</reference>
<dbReference type="InterPro" id="IPR011765">
    <property type="entry name" value="Pept_M16_N"/>
</dbReference>
<dbReference type="AlphaFoldDB" id="A0A183U9X0"/>
<sequence length="90" mass="9553">MFDVKSTSSYASKEELFSILEAKGALIDCQSTKDTFIYAASCHVNGVKDVLAVIADAVHRPLITPQEVDFYLSNSALLKSGRGGEGGGIV</sequence>
<organism evidence="3 4">
    <name type="scientific">Toxocara canis</name>
    <name type="common">Canine roundworm</name>
    <dbReference type="NCBI Taxonomy" id="6265"/>
    <lineage>
        <taxon>Eukaryota</taxon>
        <taxon>Metazoa</taxon>
        <taxon>Ecdysozoa</taxon>
        <taxon>Nematoda</taxon>
        <taxon>Chromadorea</taxon>
        <taxon>Rhabditida</taxon>
        <taxon>Spirurina</taxon>
        <taxon>Ascaridomorpha</taxon>
        <taxon>Ascaridoidea</taxon>
        <taxon>Toxocaridae</taxon>
        <taxon>Toxocara</taxon>
    </lineage>
</organism>
<dbReference type="Pfam" id="PF00675">
    <property type="entry name" value="Peptidase_M16"/>
    <property type="match status" value="1"/>
</dbReference>
<dbReference type="Proteomes" id="UP000050794">
    <property type="component" value="Unassembled WGS sequence"/>
</dbReference>
<dbReference type="EMBL" id="UYWY01012625">
    <property type="protein sequence ID" value="VDM34836.1"/>
    <property type="molecule type" value="Genomic_DNA"/>
</dbReference>